<protein>
    <submittedName>
        <fullName evidence="4">Glycosylase</fullName>
    </submittedName>
</protein>
<keyword evidence="5" id="KW-1185">Reference proteome</keyword>
<evidence type="ECO:0000313" key="4">
    <source>
        <dbReference type="EMBL" id="GIM45818.1"/>
    </source>
</evidence>
<gene>
    <name evidence="4" type="ORF">DNHGIG_13670</name>
</gene>
<comment type="caution">
    <text evidence="4">The sequence shown here is derived from an EMBL/GenBank/DDBJ whole genome shotgun (WGS) entry which is preliminary data.</text>
</comment>
<evidence type="ECO:0000256" key="1">
    <source>
        <dbReference type="ARBA" id="ARBA00022676"/>
    </source>
</evidence>
<evidence type="ECO:0000256" key="3">
    <source>
        <dbReference type="ARBA" id="ARBA00024356"/>
    </source>
</evidence>
<evidence type="ECO:0000256" key="2">
    <source>
        <dbReference type="ARBA" id="ARBA00022679"/>
    </source>
</evidence>
<dbReference type="Gene3D" id="2.115.10.20">
    <property type="entry name" value="Glycosyl hydrolase domain, family 43"/>
    <property type="match status" value="1"/>
</dbReference>
<dbReference type="AlphaFoldDB" id="A0AAV4LDH4"/>
<dbReference type="InterPro" id="IPR023296">
    <property type="entry name" value="Glyco_hydro_beta-prop_sf"/>
</dbReference>
<evidence type="ECO:0000313" key="5">
    <source>
        <dbReference type="Proteomes" id="UP001057291"/>
    </source>
</evidence>
<keyword evidence="1" id="KW-0328">Glycosyltransferase</keyword>
<accession>A0AAV4LDH4</accession>
<sequence>MNHVSLKFPFGPFHKSVHNPILFPQGDSWEAKDLFNPTAIVKDGKIYLLYRAEDHTGRGIWNGTSRIGLAVSSDGIYFERYPKPVLFPTEPYEYPGGCEDPRIVQLDDTFYLTYTAFDGKTARLCLATSKDLLQWEKHGVLFPRWNQGPIYEWTKSGAIVPQKIHNRYVMYFGDSDIWIAFSDDGIHWHPHEECVVRRSEDPQAFDSLLIEPGPSPVVTDEGILLFYNAAKSIQEGPHAGKPYYSVGQVLFSLHDPKKVLSRTETPFFIPEKEDEVKGQVDFVVFAEGLVNFKGKWLLYYGMADSRVGVASLQTS</sequence>
<dbReference type="RefSeq" id="WP_282198986.1">
    <property type="nucleotide sequence ID" value="NZ_BOQE01000001.1"/>
</dbReference>
<dbReference type="Proteomes" id="UP001057291">
    <property type="component" value="Unassembled WGS sequence"/>
</dbReference>
<dbReference type="PIRSF" id="PIRSF016202">
    <property type="entry name" value="PH1107"/>
    <property type="match status" value="1"/>
</dbReference>
<dbReference type="PANTHER" id="PTHR34106">
    <property type="entry name" value="GLYCOSIDASE"/>
    <property type="match status" value="1"/>
</dbReference>
<dbReference type="CDD" id="cd18610">
    <property type="entry name" value="GH130_BT3780-like"/>
    <property type="match status" value="1"/>
</dbReference>
<dbReference type="PANTHER" id="PTHR34106:SF5">
    <property type="entry name" value="GLYCOSIDASE"/>
    <property type="match status" value="1"/>
</dbReference>
<dbReference type="Pfam" id="PF04041">
    <property type="entry name" value="Glyco_hydro_130"/>
    <property type="match status" value="1"/>
</dbReference>
<dbReference type="EMBL" id="BOQE01000001">
    <property type="protein sequence ID" value="GIM45818.1"/>
    <property type="molecule type" value="Genomic_DNA"/>
</dbReference>
<keyword evidence="2" id="KW-0808">Transferase</keyword>
<proteinExistence type="inferred from homology"/>
<organism evidence="4 5">
    <name type="scientific">Collibacillus ludicampi</name>
    <dbReference type="NCBI Taxonomy" id="2771369"/>
    <lineage>
        <taxon>Bacteria</taxon>
        <taxon>Bacillati</taxon>
        <taxon>Bacillota</taxon>
        <taxon>Bacilli</taxon>
        <taxon>Bacillales</taxon>
        <taxon>Alicyclobacillaceae</taxon>
        <taxon>Collibacillus</taxon>
    </lineage>
</organism>
<reference evidence="4" key="1">
    <citation type="journal article" date="2023" name="Int. J. Syst. Evol. Microbiol.">
        <title>Collibacillus ludicampi gen. nov., sp. nov., a new soil bacterium of the family Alicyclobacillaceae.</title>
        <authorList>
            <person name="Jojima T."/>
            <person name="Ioku Y."/>
            <person name="Fukuta Y."/>
            <person name="Shirasaka N."/>
            <person name="Matsumura Y."/>
            <person name="Mori M."/>
        </authorList>
    </citation>
    <scope>NUCLEOTIDE SEQUENCE</scope>
    <source>
        <strain evidence="4">TP075</strain>
    </source>
</reference>
<dbReference type="GO" id="GO:0016757">
    <property type="term" value="F:glycosyltransferase activity"/>
    <property type="evidence" value="ECO:0007669"/>
    <property type="project" value="UniProtKB-KW"/>
</dbReference>
<name>A0AAV4LDH4_9BACL</name>
<dbReference type="InterPro" id="IPR007184">
    <property type="entry name" value="Mannoside_phosphorylase"/>
</dbReference>
<dbReference type="SUPFAM" id="SSF75005">
    <property type="entry name" value="Arabinanase/levansucrase/invertase"/>
    <property type="match status" value="1"/>
</dbReference>
<comment type="similarity">
    <text evidence="3">Belongs to the glycosyl hydrolase 130 family.</text>
</comment>